<dbReference type="EMBL" id="CM017635">
    <property type="protein sequence ID" value="TYH33602.1"/>
    <property type="molecule type" value="Genomic_DNA"/>
</dbReference>
<dbReference type="PANTHER" id="PTHR31969">
    <property type="entry name" value="GEM-LIKE PROTEIN 2"/>
    <property type="match status" value="1"/>
</dbReference>
<evidence type="ECO:0000313" key="1">
    <source>
        <dbReference type="EMBL" id="TYH33602.1"/>
    </source>
</evidence>
<organism evidence="1 2">
    <name type="scientific">Gossypium tomentosum</name>
    <name type="common">Hawaiian cotton</name>
    <name type="synonym">Gossypium sandvicense</name>
    <dbReference type="NCBI Taxonomy" id="34277"/>
    <lineage>
        <taxon>Eukaryota</taxon>
        <taxon>Viridiplantae</taxon>
        <taxon>Streptophyta</taxon>
        <taxon>Embryophyta</taxon>
        <taxon>Tracheophyta</taxon>
        <taxon>Spermatophyta</taxon>
        <taxon>Magnoliopsida</taxon>
        <taxon>eudicotyledons</taxon>
        <taxon>Gunneridae</taxon>
        <taxon>Pentapetalae</taxon>
        <taxon>rosids</taxon>
        <taxon>malvids</taxon>
        <taxon>Malvales</taxon>
        <taxon>Malvaceae</taxon>
        <taxon>Malvoideae</taxon>
        <taxon>Gossypium</taxon>
    </lineage>
</organism>
<sequence>MKNQILERVIGVPMKSTLYRVERTPRRYLPDSAGQYRIPSSVEVSNTFRKGKRNFVLKRINNIGKKADTFAHGVREHVRVGPKISETVNGKLSLGERILQVGGVEKIFKQLFSVREGEKLSNEIPSTIEELVWVHYKVFKYLQQAIFFQRLLHDVLQVTF</sequence>
<keyword evidence="2" id="KW-1185">Reference proteome</keyword>
<evidence type="ECO:0000313" key="2">
    <source>
        <dbReference type="Proteomes" id="UP000322667"/>
    </source>
</evidence>
<protein>
    <submittedName>
        <fullName evidence="1">Uncharacterized protein</fullName>
    </submittedName>
</protein>
<dbReference type="AlphaFoldDB" id="A0A5D2HTR6"/>
<accession>A0A5D2HTR6</accession>
<gene>
    <name evidence="1" type="ORF">ES332_D13G070200v1</name>
</gene>
<reference evidence="1 2" key="1">
    <citation type="submission" date="2019-07" db="EMBL/GenBank/DDBJ databases">
        <title>WGS assembly of Gossypium tomentosum.</title>
        <authorList>
            <person name="Chen Z.J."/>
            <person name="Sreedasyam A."/>
            <person name="Ando A."/>
            <person name="Song Q."/>
            <person name="De L."/>
            <person name="Hulse-Kemp A."/>
            <person name="Ding M."/>
            <person name="Ye W."/>
            <person name="Kirkbride R."/>
            <person name="Jenkins J."/>
            <person name="Plott C."/>
            <person name="Lovell J."/>
            <person name="Lin Y.-M."/>
            <person name="Vaughn R."/>
            <person name="Liu B."/>
            <person name="Li W."/>
            <person name="Simpson S."/>
            <person name="Scheffler B."/>
            <person name="Saski C."/>
            <person name="Grover C."/>
            <person name="Hu G."/>
            <person name="Conover J."/>
            <person name="Carlson J."/>
            <person name="Shu S."/>
            <person name="Boston L."/>
            <person name="Williams M."/>
            <person name="Peterson D."/>
            <person name="Mcgee K."/>
            <person name="Jones D."/>
            <person name="Wendel J."/>
            <person name="Stelly D."/>
            <person name="Grimwood J."/>
            <person name="Schmutz J."/>
        </authorList>
    </citation>
    <scope>NUCLEOTIDE SEQUENCE [LARGE SCALE GENOMIC DNA]</scope>
    <source>
        <strain evidence="1">7179.01</strain>
    </source>
</reference>
<proteinExistence type="predicted"/>
<dbReference type="Proteomes" id="UP000322667">
    <property type="component" value="Chromosome D13"/>
</dbReference>
<name>A0A5D2HTR6_GOSTO</name>
<dbReference type="InterPro" id="IPR037848">
    <property type="entry name" value="GEM-like"/>
</dbReference>